<keyword evidence="1" id="KW-1133">Transmembrane helix</keyword>
<dbReference type="EMBL" id="FZNN01000001">
    <property type="protein sequence ID" value="SNR25719.1"/>
    <property type="molecule type" value="Genomic_DNA"/>
</dbReference>
<keyword evidence="3" id="KW-1185">Reference proteome</keyword>
<gene>
    <name evidence="2" type="ORF">SAMN06265370_101140</name>
</gene>
<protein>
    <submittedName>
        <fullName evidence="2">Transporter family-2 protein</fullName>
    </submittedName>
</protein>
<organism evidence="2 3">
    <name type="scientific">Puniceibacterium sediminis</name>
    <dbReference type="NCBI Taxonomy" id="1608407"/>
    <lineage>
        <taxon>Bacteria</taxon>
        <taxon>Pseudomonadati</taxon>
        <taxon>Pseudomonadota</taxon>
        <taxon>Alphaproteobacteria</taxon>
        <taxon>Rhodobacterales</taxon>
        <taxon>Paracoccaceae</taxon>
        <taxon>Puniceibacterium</taxon>
    </lineage>
</organism>
<evidence type="ECO:0000313" key="2">
    <source>
        <dbReference type="EMBL" id="SNR25719.1"/>
    </source>
</evidence>
<sequence length="144" mass="14575">MPLAALTMLAAGLGIPVLAALNAALGTRLGSPAAAAAILFCVALAATSVVVVVTGPQALGRVAGTPKHLFTAGLLVAFYILSITYIAPRFGVGNAVFFVLLGQLFSAAVIDHFGLFGARLSPLTLTRATGISLMALGVWVTQRA</sequence>
<dbReference type="OrthoDB" id="7173290at2"/>
<dbReference type="GO" id="GO:0005886">
    <property type="term" value="C:plasma membrane"/>
    <property type="evidence" value="ECO:0007669"/>
    <property type="project" value="TreeGrafter"/>
</dbReference>
<keyword evidence="1" id="KW-0472">Membrane</keyword>
<dbReference type="PANTHER" id="PTHR34821:SF2">
    <property type="entry name" value="INNER MEMBRANE PROTEIN YDCZ"/>
    <property type="match status" value="1"/>
</dbReference>
<feature type="transmembrane region" description="Helical" evidence="1">
    <location>
        <begin position="35"/>
        <end position="56"/>
    </location>
</feature>
<dbReference type="InterPro" id="IPR006750">
    <property type="entry name" value="YdcZ"/>
</dbReference>
<feature type="transmembrane region" description="Helical" evidence="1">
    <location>
        <begin position="68"/>
        <end position="86"/>
    </location>
</feature>
<dbReference type="AlphaFoldDB" id="A0A238UWW2"/>
<proteinExistence type="predicted"/>
<feature type="transmembrane region" description="Helical" evidence="1">
    <location>
        <begin position="122"/>
        <end position="141"/>
    </location>
</feature>
<dbReference type="Pfam" id="PF04657">
    <property type="entry name" value="DMT_YdcZ"/>
    <property type="match status" value="1"/>
</dbReference>
<dbReference type="RefSeq" id="WP_089268593.1">
    <property type="nucleotide sequence ID" value="NZ_FZNN01000001.1"/>
</dbReference>
<reference evidence="2 3" key="1">
    <citation type="submission" date="2017-06" db="EMBL/GenBank/DDBJ databases">
        <authorList>
            <person name="Kim H.J."/>
            <person name="Triplett B.A."/>
        </authorList>
    </citation>
    <scope>NUCLEOTIDE SEQUENCE [LARGE SCALE GENOMIC DNA]</scope>
    <source>
        <strain evidence="2 3">DSM 29052</strain>
    </source>
</reference>
<evidence type="ECO:0000313" key="3">
    <source>
        <dbReference type="Proteomes" id="UP000198417"/>
    </source>
</evidence>
<dbReference type="PANTHER" id="PTHR34821">
    <property type="entry name" value="INNER MEMBRANE PROTEIN YDCZ"/>
    <property type="match status" value="1"/>
</dbReference>
<name>A0A238UWW2_9RHOB</name>
<evidence type="ECO:0000256" key="1">
    <source>
        <dbReference type="SAM" id="Phobius"/>
    </source>
</evidence>
<feature type="transmembrane region" description="Helical" evidence="1">
    <location>
        <begin position="92"/>
        <end position="110"/>
    </location>
</feature>
<keyword evidence="1" id="KW-0812">Transmembrane</keyword>
<accession>A0A238UWW2</accession>
<dbReference type="Proteomes" id="UP000198417">
    <property type="component" value="Unassembled WGS sequence"/>
</dbReference>